<feature type="compositionally biased region" description="Basic residues" evidence="1">
    <location>
        <begin position="78"/>
        <end position="92"/>
    </location>
</feature>
<evidence type="ECO:0000256" key="1">
    <source>
        <dbReference type="SAM" id="MobiDB-lite"/>
    </source>
</evidence>
<dbReference type="EMBL" id="HBKS01000547">
    <property type="protein sequence ID" value="CAE2343239.1"/>
    <property type="molecule type" value="Transcribed_RNA"/>
</dbReference>
<name>A0A7S4PR22_9CRYP</name>
<organism evidence="2">
    <name type="scientific">Cryptomonas paramaecium</name>
    <dbReference type="NCBI Taxonomy" id="2898"/>
    <lineage>
        <taxon>Eukaryota</taxon>
        <taxon>Cryptophyceae</taxon>
        <taxon>Cryptomonadales</taxon>
        <taxon>Cryptomonadaceae</taxon>
        <taxon>Cryptomonas</taxon>
    </lineage>
</organism>
<accession>A0A7S4PR22</accession>
<reference evidence="2" key="1">
    <citation type="submission" date="2021-01" db="EMBL/GenBank/DDBJ databases">
        <authorList>
            <person name="Corre E."/>
            <person name="Pelletier E."/>
            <person name="Niang G."/>
            <person name="Scheremetjew M."/>
            <person name="Finn R."/>
            <person name="Kale V."/>
            <person name="Holt S."/>
            <person name="Cochrane G."/>
            <person name="Meng A."/>
            <person name="Brown T."/>
            <person name="Cohen L."/>
        </authorList>
    </citation>
    <scope>NUCLEOTIDE SEQUENCE</scope>
    <source>
        <strain evidence="2">CCAP977/2a</strain>
    </source>
</reference>
<feature type="region of interest" description="Disordered" evidence="1">
    <location>
        <begin position="1"/>
        <end position="104"/>
    </location>
</feature>
<feature type="compositionally biased region" description="Basic and acidic residues" evidence="1">
    <location>
        <begin position="47"/>
        <end position="77"/>
    </location>
</feature>
<gene>
    <name evidence="2" type="ORF">CPAR00382_LOCUS294</name>
</gene>
<sequence length="104" mass="11991">MIRRDGQRKSRSGKAPVDDIVTTRVTRRAVSIANKEGHAGVSSTEPDVDKRQRHDFVVNQKRADQNSNHEDKRDETKRKRSQSNRPSSRRIRSQPGTSMPIWRT</sequence>
<proteinExistence type="predicted"/>
<protein>
    <submittedName>
        <fullName evidence="2">Uncharacterized protein</fullName>
    </submittedName>
</protein>
<evidence type="ECO:0000313" key="2">
    <source>
        <dbReference type="EMBL" id="CAE2343239.1"/>
    </source>
</evidence>
<dbReference type="AlphaFoldDB" id="A0A7S4PR22"/>